<protein>
    <submittedName>
        <fullName evidence="1">Uncharacterized protein</fullName>
    </submittedName>
</protein>
<reference evidence="1 2" key="1">
    <citation type="submission" date="2017-08" db="EMBL/GenBank/DDBJ databases">
        <title>Multipartite genome sequences of Sinorhizobium species nodulating soybeans.</title>
        <authorList>
            <person name="Tian C.F."/>
        </authorList>
    </citation>
    <scope>NUCLEOTIDE SEQUENCE [LARGE SCALE GENOMIC DNA]</scope>
    <source>
        <strain evidence="1 2">CCBAU 05684</strain>
        <plasmid evidence="2">psj05684a</plasmid>
    </source>
</reference>
<dbReference type="AlphaFoldDB" id="A0A249PMS5"/>
<gene>
    <name evidence="1" type="ORF">SJ05684_a37110</name>
</gene>
<proteinExistence type="predicted"/>
<keyword evidence="1" id="KW-0614">Plasmid</keyword>
<organism evidence="1 2">
    <name type="scientific">Sinorhizobium sojae CCBAU 05684</name>
    <dbReference type="NCBI Taxonomy" id="716928"/>
    <lineage>
        <taxon>Bacteria</taxon>
        <taxon>Pseudomonadati</taxon>
        <taxon>Pseudomonadota</taxon>
        <taxon>Alphaproteobacteria</taxon>
        <taxon>Hyphomicrobiales</taxon>
        <taxon>Rhizobiaceae</taxon>
        <taxon>Sinorhizobium/Ensifer group</taxon>
        <taxon>Sinorhizobium</taxon>
    </lineage>
</organism>
<keyword evidence="2" id="KW-1185">Reference proteome</keyword>
<accession>A0A249PMS5</accession>
<dbReference type="KEGG" id="esj:SJ05684_a37110"/>
<evidence type="ECO:0000313" key="2">
    <source>
        <dbReference type="Proteomes" id="UP000217211"/>
    </source>
</evidence>
<sequence>MIAALTGAVTPGAADLDALVLNVFDWMRNPFEDHAPAPPDLPTYRSVCPARCPFEYR</sequence>
<name>A0A249PMS5_9HYPH</name>
<evidence type="ECO:0000313" key="1">
    <source>
        <dbReference type="EMBL" id="ASY67025.1"/>
    </source>
</evidence>
<geneLocation type="plasmid" evidence="2">
    <name>psj05684a</name>
</geneLocation>
<dbReference type="Proteomes" id="UP000217211">
    <property type="component" value="Plasmid pSJ05684a"/>
</dbReference>
<dbReference type="EMBL" id="CP023069">
    <property type="protein sequence ID" value="ASY67025.1"/>
    <property type="molecule type" value="Genomic_DNA"/>
</dbReference>